<feature type="transmembrane region" description="Helical" evidence="1">
    <location>
        <begin position="16"/>
        <end position="37"/>
    </location>
</feature>
<feature type="transmembrane region" description="Helical" evidence="1">
    <location>
        <begin position="49"/>
        <end position="66"/>
    </location>
</feature>
<reference evidence="2" key="1">
    <citation type="submission" date="2020-12" db="EMBL/GenBank/DDBJ databases">
        <title>Pontibaca salina gen. nov., sp. nov., isolated from marine sediment.</title>
        <authorList>
            <person name="Bo J."/>
            <person name="Wang S."/>
            <person name="Song X."/>
            <person name="Du Z."/>
        </authorList>
    </citation>
    <scope>NUCLEOTIDE SEQUENCE</scope>
    <source>
        <strain evidence="2">S1109L</strain>
    </source>
</reference>
<comment type="caution">
    <text evidence="2">The sequence shown here is derived from an EMBL/GenBank/DDBJ whole genome shotgun (WGS) entry which is preliminary data.</text>
</comment>
<evidence type="ECO:0000313" key="3">
    <source>
        <dbReference type="Proteomes" id="UP000613255"/>
    </source>
</evidence>
<dbReference type="Proteomes" id="UP000613255">
    <property type="component" value="Unassembled WGS sequence"/>
</dbReference>
<feature type="transmembrane region" description="Helical" evidence="1">
    <location>
        <begin position="73"/>
        <end position="91"/>
    </location>
</feature>
<keyword evidence="3" id="KW-1185">Reference proteome</keyword>
<keyword evidence="1" id="KW-1133">Transmembrane helix</keyword>
<keyword evidence="1" id="KW-0472">Membrane</keyword>
<sequence length="132" mass="13775">MFALRTLFLSARCRRALALWLTIALAVTIAALTLLPISGPSGVPGSDKTHHMLAFAALTLPCAALYPKALPKTVFAAVLYGGAIEIIQPSVGRSGELADFIADLVGIGLGVALGLLFHRAVLRALARASQRS</sequence>
<feature type="transmembrane region" description="Helical" evidence="1">
    <location>
        <begin position="97"/>
        <end position="117"/>
    </location>
</feature>
<dbReference type="EMBL" id="JAEIJD010000013">
    <property type="protein sequence ID" value="MBI6630756.1"/>
    <property type="molecule type" value="Genomic_DNA"/>
</dbReference>
<protein>
    <submittedName>
        <fullName evidence="2">Teicoplanin resistance protein VanZ</fullName>
    </submittedName>
</protein>
<accession>A0A934HTW8</accession>
<evidence type="ECO:0000313" key="2">
    <source>
        <dbReference type="EMBL" id="MBI6630756.1"/>
    </source>
</evidence>
<dbReference type="PANTHER" id="PTHR28008">
    <property type="entry name" value="DOMAIN PROTEIN, PUTATIVE (AFU_ORTHOLOGUE AFUA_3G10980)-RELATED"/>
    <property type="match status" value="1"/>
</dbReference>
<dbReference type="RefSeq" id="WP_198686779.1">
    <property type="nucleotide sequence ID" value="NZ_JAEIJD010000013.1"/>
</dbReference>
<proteinExistence type="predicted"/>
<evidence type="ECO:0000256" key="1">
    <source>
        <dbReference type="SAM" id="Phobius"/>
    </source>
</evidence>
<gene>
    <name evidence="2" type="ORF">JAO82_12790</name>
</gene>
<organism evidence="2 3">
    <name type="scientific">Pontibaca salina</name>
    <dbReference type="NCBI Taxonomy" id="2795731"/>
    <lineage>
        <taxon>Bacteria</taxon>
        <taxon>Pseudomonadati</taxon>
        <taxon>Pseudomonadota</taxon>
        <taxon>Alphaproteobacteria</taxon>
        <taxon>Rhodobacterales</taxon>
        <taxon>Roseobacteraceae</taxon>
        <taxon>Pontibaca</taxon>
    </lineage>
</organism>
<dbReference type="AlphaFoldDB" id="A0A934HTW8"/>
<dbReference type="PANTHER" id="PTHR28008:SF1">
    <property type="entry name" value="DOMAIN PROTEIN, PUTATIVE (AFU_ORTHOLOGUE AFUA_3G10980)-RELATED"/>
    <property type="match status" value="1"/>
</dbReference>
<keyword evidence="1" id="KW-0812">Transmembrane</keyword>
<name>A0A934HTW8_9RHOB</name>